<feature type="region of interest" description="Disordered" evidence="19">
    <location>
        <begin position="561"/>
        <end position="606"/>
    </location>
</feature>
<dbReference type="InterPro" id="IPR056532">
    <property type="entry name" value="KIF21A/B_hel_2"/>
</dbReference>
<keyword evidence="6" id="KW-0597">Phosphoprotein</keyword>
<dbReference type="CDD" id="cd22248">
    <property type="entry name" value="Rcc_KIF21"/>
    <property type="match status" value="1"/>
</dbReference>
<feature type="compositionally biased region" description="Basic and acidic residues" evidence="19">
    <location>
        <begin position="768"/>
        <end position="790"/>
    </location>
</feature>
<dbReference type="SMART" id="SM00320">
    <property type="entry name" value="WD40"/>
    <property type="match status" value="7"/>
</dbReference>
<name>A0A224YXF4_9ACAR</name>
<dbReference type="GO" id="GO:0008017">
    <property type="term" value="F:microtubule binding"/>
    <property type="evidence" value="ECO:0007669"/>
    <property type="project" value="InterPro"/>
</dbReference>
<evidence type="ECO:0000256" key="1">
    <source>
        <dbReference type="ARBA" id="ARBA00004245"/>
    </source>
</evidence>
<dbReference type="PANTHER" id="PTHR47969:SF28">
    <property type="entry name" value="KINESIN-LIKE PROTEIN KIF21B"/>
    <property type="match status" value="1"/>
</dbReference>
<dbReference type="GO" id="GO:0003777">
    <property type="term" value="F:microtubule motor activity"/>
    <property type="evidence" value="ECO:0007669"/>
    <property type="project" value="InterPro"/>
</dbReference>
<dbReference type="GO" id="GO:0005524">
    <property type="term" value="F:ATP binding"/>
    <property type="evidence" value="ECO:0007669"/>
    <property type="project" value="UniProtKB-UniRule"/>
</dbReference>
<evidence type="ECO:0000256" key="3">
    <source>
        <dbReference type="ARBA" id="ARBA00004489"/>
    </source>
</evidence>
<evidence type="ECO:0000256" key="11">
    <source>
        <dbReference type="ARBA" id="ARBA00022840"/>
    </source>
</evidence>
<feature type="compositionally biased region" description="Basic and acidic residues" evidence="19">
    <location>
        <begin position="745"/>
        <end position="757"/>
    </location>
</feature>
<dbReference type="InterPro" id="IPR015943">
    <property type="entry name" value="WD40/YVTN_repeat-like_dom_sf"/>
</dbReference>
<feature type="repeat" description="WD" evidence="16">
    <location>
        <begin position="1246"/>
        <end position="1285"/>
    </location>
</feature>
<dbReference type="GO" id="GO:0007052">
    <property type="term" value="P:mitotic spindle organization"/>
    <property type="evidence" value="ECO:0007669"/>
    <property type="project" value="TreeGrafter"/>
</dbReference>
<keyword evidence="5" id="KW-0963">Cytoplasm</keyword>
<dbReference type="SMART" id="SM00129">
    <property type="entry name" value="KISc"/>
    <property type="match status" value="1"/>
</dbReference>
<evidence type="ECO:0000313" key="21">
    <source>
        <dbReference type="EMBL" id="MAA20409.1"/>
    </source>
</evidence>
<dbReference type="GO" id="GO:0030425">
    <property type="term" value="C:dendrite"/>
    <property type="evidence" value="ECO:0007669"/>
    <property type="project" value="UniProtKB-SubCell"/>
</dbReference>
<dbReference type="PANTHER" id="PTHR47969">
    <property type="entry name" value="CHROMOSOME-ASSOCIATED KINESIN KIF4A-RELATED"/>
    <property type="match status" value="1"/>
</dbReference>
<feature type="region of interest" description="Disordered" evidence="19">
    <location>
        <begin position="1003"/>
        <end position="1058"/>
    </location>
</feature>
<dbReference type="Pfam" id="PF00225">
    <property type="entry name" value="Kinesin"/>
    <property type="match status" value="1"/>
</dbReference>
<dbReference type="InterPro" id="IPR019821">
    <property type="entry name" value="Kinesin_motor_CS"/>
</dbReference>
<feature type="region of interest" description="Disordered" evidence="19">
    <location>
        <begin position="242"/>
        <end position="261"/>
    </location>
</feature>
<dbReference type="EMBL" id="GFPF01009263">
    <property type="protein sequence ID" value="MAA20409.1"/>
    <property type="molecule type" value="Transcribed_RNA"/>
</dbReference>
<dbReference type="CDD" id="cd01372">
    <property type="entry name" value="KISc_KIF4"/>
    <property type="match status" value="1"/>
</dbReference>
<feature type="compositionally biased region" description="Polar residues" evidence="19">
    <location>
        <begin position="1019"/>
        <end position="1041"/>
    </location>
</feature>
<dbReference type="InterPro" id="IPR036322">
    <property type="entry name" value="WD40_repeat_dom_sf"/>
</dbReference>
<dbReference type="SUPFAM" id="SSF50978">
    <property type="entry name" value="WD40 repeat-like"/>
    <property type="match status" value="1"/>
</dbReference>
<dbReference type="Gene3D" id="3.40.850.10">
    <property type="entry name" value="Kinesin motor domain"/>
    <property type="match status" value="1"/>
</dbReference>
<evidence type="ECO:0000256" key="7">
    <source>
        <dbReference type="ARBA" id="ARBA00022574"/>
    </source>
</evidence>
<dbReference type="GO" id="GO:0005874">
    <property type="term" value="C:microtubule"/>
    <property type="evidence" value="ECO:0007669"/>
    <property type="project" value="UniProtKB-KW"/>
</dbReference>
<evidence type="ECO:0000256" key="12">
    <source>
        <dbReference type="ARBA" id="ARBA00023054"/>
    </source>
</evidence>
<evidence type="ECO:0000256" key="15">
    <source>
        <dbReference type="ARBA" id="ARBA00023273"/>
    </source>
</evidence>
<keyword evidence="8" id="KW-0493">Microtubule</keyword>
<feature type="region of interest" description="Disordered" evidence="19">
    <location>
        <begin position="745"/>
        <end position="790"/>
    </location>
</feature>
<comment type="subcellular location">
    <subcellularLocation>
        <location evidence="3">Cell projection</location>
        <location evidence="3">Axon</location>
    </subcellularLocation>
    <subcellularLocation>
        <location evidence="2">Cell projection</location>
        <location evidence="2">Dendrite</location>
    </subcellularLocation>
    <subcellularLocation>
        <location evidence="4">Cell projection</location>
        <location evidence="4">Growth cone</location>
    </subcellularLocation>
    <subcellularLocation>
        <location evidence="1">Cytoplasm</location>
        <location evidence="1">Cytoskeleton</location>
    </subcellularLocation>
</comment>
<dbReference type="InterPro" id="IPR027640">
    <property type="entry name" value="Kinesin-like_fam"/>
</dbReference>
<dbReference type="Pfam" id="PF23203">
    <property type="entry name" value="KIF21A"/>
    <property type="match status" value="1"/>
</dbReference>
<keyword evidence="9" id="KW-0677">Repeat</keyword>
<evidence type="ECO:0000256" key="4">
    <source>
        <dbReference type="ARBA" id="ARBA00004624"/>
    </source>
</evidence>
<keyword evidence="7 16" id="KW-0853">WD repeat</keyword>
<dbReference type="Pfam" id="PF23204">
    <property type="entry name" value="KIF21A_2nd"/>
    <property type="match status" value="1"/>
</dbReference>
<feature type="coiled-coil region" evidence="18">
    <location>
        <begin position="868"/>
        <end position="926"/>
    </location>
</feature>
<dbReference type="GO" id="GO:0051231">
    <property type="term" value="P:spindle elongation"/>
    <property type="evidence" value="ECO:0007669"/>
    <property type="project" value="TreeGrafter"/>
</dbReference>
<dbReference type="PROSITE" id="PS50294">
    <property type="entry name" value="WD_REPEATS_REGION"/>
    <property type="match status" value="2"/>
</dbReference>
<dbReference type="Pfam" id="PF25764">
    <property type="entry name" value="KIF21A_4th"/>
    <property type="match status" value="1"/>
</dbReference>
<dbReference type="CDD" id="cd00200">
    <property type="entry name" value="WD40"/>
    <property type="match status" value="1"/>
</dbReference>
<dbReference type="GO" id="GO:0007018">
    <property type="term" value="P:microtubule-based movement"/>
    <property type="evidence" value="ECO:0007669"/>
    <property type="project" value="InterPro"/>
</dbReference>
<dbReference type="InterPro" id="IPR056533">
    <property type="entry name" value="KIF21A/B_hel_1"/>
</dbReference>
<dbReference type="PRINTS" id="PR00320">
    <property type="entry name" value="GPROTEINBRPT"/>
</dbReference>
<dbReference type="PROSITE" id="PS50082">
    <property type="entry name" value="WD_REPEATS_2"/>
    <property type="match status" value="3"/>
</dbReference>
<evidence type="ECO:0000256" key="14">
    <source>
        <dbReference type="ARBA" id="ARBA00023212"/>
    </source>
</evidence>
<keyword evidence="14" id="KW-0206">Cytoskeleton</keyword>
<keyword evidence="11 17" id="KW-0067">ATP-binding</keyword>
<evidence type="ECO:0000256" key="9">
    <source>
        <dbReference type="ARBA" id="ARBA00022737"/>
    </source>
</evidence>
<feature type="domain" description="Kinesin motor" evidence="20">
    <location>
        <begin position="6"/>
        <end position="375"/>
    </location>
</feature>
<dbReference type="InterPro" id="IPR036961">
    <property type="entry name" value="Kinesin_motor_dom_sf"/>
</dbReference>
<keyword evidence="12 18" id="KW-0175">Coiled coil</keyword>
<feature type="repeat" description="WD" evidence="16">
    <location>
        <begin position="1530"/>
        <end position="1569"/>
    </location>
</feature>
<dbReference type="PRINTS" id="PR00380">
    <property type="entry name" value="KINESINHEAVY"/>
</dbReference>
<dbReference type="InterPro" id="IPR001752">
    <property type="entry name" value="Kinesin_motor_dom"/>
</dbReference>
<feature type="compositionally biased region" description="Acidic residues" evidence="19">
    <location>
        <begin position="243"/>
        <end position="252"/>
    </location>
</feature>
<dbReference type="InterPro" id="IPR020472">
    <property type="entry name" value="WD40_PAC1"/>
</dbReference>
<sequence length="1574" mass="176363">MGDDTSVRVAVRVRPLIPREVIDLCHACTSVTPGEPQIWVGKEKAFTFDHVFDCPSEQETIYNNCVRQLIDGCFEGYNATVLAYGQTGSGKTYTMGTGYDLHVNPHEQGIIPRAVQHLFDGIAARQQEARDQGKPPPDFKINVQFMELYNEEIFDLLSPGKDTHEPGRKSVKIHEDSKGEIYTVGVTAKAVQNAEQVMKCLESGALSRTTASTQMNVQSSRSHAIFTLHIKQQRVVQLNLEDGNAEDQEEDNSLSKVNGEGSSMSEFETLTAKFHFVDLAGSERLKRTGATGDRAKEGISINCGLLALGNVISALGDVSRKVLHVPYRDSKLTRLLQDSLGGNSRTLMIACVSPCDRDFMETLNTLKYANRAKNIKNRITVNQDKSSQTIAALRMEIQELKLELMEYKQGKRLVGEDGTEQVNDMFYENTMLQTENNNFRTRIKALQETVERLTVKNTELLAEQATGAWVGRGDSDTGEGVKNLIQGYLKEVEEFRTKLMESEEVCAQLRKQLQRYQARTSMGPNSTVAVSGIYDISCSVEETSVEDVLAEAKRDVENLKRKTKHLSSKANKEDEDSEKKSDADEDTAENSGNESSDSEAEELEEDETIGKDLATLTTEISFKQKLIDELEQSQRRLQTMRMQYESKLMQLQQKIRETEMERDRILSNMSSAGASKDTDEKVRKIKTDFERKLNHLQGELKKMQSAKREHAKLMKNQGEYERQVRKLKQEVADMKKNKVALVTKMKEESRRHQETEKRRNRQIAQMLKESRQQENRIRSLEAQNRTKETVLKRRHEEMAALRRQARPMSQRVAGRVPQQNPAARKGLFSPKAAKQRWQTLEKNIDKLVLTKQSVYTLEKDMERSLLEREKLTRYLERMMRKRERALQAGKDIRDLDDQIEGMRANLDYLNENIRECQANILQVEETKDDTDCLELDAVLEGMDTQGRYLLDKLLHMAINQSLQAAQSKSQVQELEARLEQVEASNAMHQNLLQHTMNQMQLEPMAPPSWSEEPESAPSTRSSSPTDMSTSDAQSQCTTATFARSKARRKTATPQELLYYRPAPMDASLPSLSGVAEDTGSDMASSVMTSSAMTASVFGDISDAMIMSHPDSGCLNLGVDANLQRVLSAPGSLKEVGVDPMPPPRGMPGLRRPKPITKHLPLELSPMLRRKFSNTNSNRHLQKDAGIDATPPPSPPVNRKVRDNNVFSRLTSTSTNPLVKPDRGVISAFEGKPGYSRSSPLVCTHVAEGHSKAVLSLAVTDDVLFSASKDRTVKVWNLHTGQEIHCLRGHADNVVAVRYCEYQRLTYTVSTAFIKVWDVRESPAKCIRTLFSSGQCSSGPVVAESASRSLQIPQGETRIHTIELSPYGNLLFSAASNIVRIWDIRKFACVGKLAGGHQAVVMCMAVDEVDNESSLVITGSKDHYIKVFEIPESGSGVFTPKVNLEPPHYDGIQSLAVYNEYLFSGSRDRCIKKWDLANRCHITSLNQAHKNWICALAFMHNGSAPPVLLSGCRDGLLKMWNTENCSLVGELKAHGSTINAIATNSSCVFTASSDNTVRVWQVRNSLEISPDLPDY</sequence>
<organism evidence="21">
    <name type="scientific">Rhipicephalus zambeziensis</name>
    <dbReference type="NCBI Taxonomy" id="60191"/>
    <lineage>
        <taxon>Eukaryota</taxon>
        <taxon>Metazoa</taxon>
        <taxon>Ecdysozoa</taxon>
        <taxon>Arthropoda</taxon>
        <taxon>Chelicerata</taxon>
        <taxon>Arachnida</taxon>
        <taxon>Acari</taxon>
        <taxon>Parasitiformes</taxon>
        <taxon>Ixodida</taxon>
        <taxon>Ixodoidea</taxon>
        <taxon>Ixodidae</taxon>
        <taxon>Rhipicephalinae</taxon>
        <taxon>Rhipicephalus</taxon>
        <taxon>Rhipicephalus</taxon>
    </lineage>
</organism>
<reference evidence="21" key="1">
    <citation type="journal article" date="2017" name="Parasit. Vectors">
        <title>Sialotranscriptomics of Rhipicephalus zambeziensis reveals intricate expression profiles of secretory proteins and suggests tight temporal transcriptional regulation during blood-feeding.</title>
        <authorList>
            <person name="de Castro M.H."/>
            <person name="de Klerk D."/>
            <person name="Pienaar R."/>
            <person name="Rees D.J.G."/>
            <person name="Mans B.J."/>
        </authorList>
    </citation>
    <scope>NUCLEOTIDE SEQUENCE</scope>
    <source>
        <tissue evidence="21">Salivary glands</tissue>
    </source>
</reference>
<evidence type="ECO:0000256" key="10">
    <source>
        <dbReference type="ARBA" id="ARBA00022741"/>
    </source>
</evidence>
<proteinExistence type="inferred from homology"/>
<feature type="compositionally biased region" description="Low complexity" evidence="19">
    <location>
        <begin position="1007"/>
        <end position="1018"/>
    </location>
</feature>
<dbReference type="InterPro" id="IPR027417">
    <property type="entry name" value="P-loop_NTPase"/>
</dbReference>
<evidence type="ECO:0000256" key="2">
    <source>
        <dbReference type="ARBA" id="ARBA00004279"/>
    </source>
</evidence>
<accession>A0A224YXF4</accession>
<dbReference type="SUPFAM" id="SSF52540">
    <property type="entry name" value="P-loop containing nucleoside triphosphate hydrolases"/>
    <property type="match status" value="1"/>
</dbReference>
<feature type="region of interest" description="Disordered" evidence="19">
    <location>
        <begin position="1176"/>
        <end position="1201"/>
    </location>
</feature>
<dbReference type="GO" id="GO:0030426">
    <property type="term" value="C:growth cone"/>
    <property type="evidence" value="ECO:0007669"/>
    <property type="project" value="UniProtKB-SubCell"/>
</dbReference>
<protein>
    <submittedName>
        <fullName evidence="21">Kinesin family member 21a</fullName>
    </submittedName>
</protein>
<evidence type="ECO:0000259" key="20">
    <source>
        <dbReference type="PROSITE" id="PS50067"/>
    </source>
</evidence>
<keyword evidence="13 17" id="KW-0505">Motor protein</keyword>
<dbReference type="GO" id="GO:0005875">
    <property type="term" value="C:microtubule associated complex"/>
    <property type="evidence" value="ECO:0007669"/>
    <property type="project" value="TreeGrafter"/>
</dbReference>
<feature type="repeat" description="WD" evidence="16">
    <location>
        <begin position="1485"/>
        <end position="1529"/>
    </location>
</feature>
<feature type="binding site" evidence="17">
    <location>
        <begin position="85"/>
        <end position="92"/>
    </location>
    <ligand>
        <name>ATP</name>
        <dbReference type="ChEBI" id="CHEBI:30616"/>
    </ligand>
</feature>
<dbReference type="PROSITE" id="PS00411">
    <property type="entry name" value="KINESIN_MOTOR_1"/>
    <property type="match status" value="1"/>
</dbReference>
<evidence type="ECO:0000256" key="5">
    <source>
        <dbReference type="ARBA" id="ARBA00022490"/>
    </source>
</evidence>
<evidence type="ECO:0000256" key="8">
    <source>
        <dbReference type="ARBA" id="ARBA00022701"/>
    </source>
</evidence>
<feature type="coiled-coil region" evidence="18">
    <location>
        <begin position="964"/>
        <end position="991"/>
    </location>
</feature>
<dbReference type="FunFam" id="3.40.850.10:FF:000011">
    <property type="entry name" value="Kinesin family member 21A"/>
    <property type="match status" value="1"/>
</dbReference>
<evidence type="ECO:0000256" key="13">
    <source>
        <dbReference type="ARBA" id="ARBA00023175"/>
    </source>
</evidence>
<dbReference type="PROSITE" id="PS00678">
    <property type="entry name" value="WD_REPEATS_1"/>
    <property type="match status" value="2"/>
</dbReference>
<feature type="region of interest" description="Disordered" evidence="19">
    <location>
        <begin position="802"/>
        <end position="823"/>
    </location>
</feature>
<evidence type="ECO:0000256" key="6">
    <source>
        <dbReference type="ARBA" id="ARBA00022553"/>
    </source>
</evidence>
<dbReference type="PROSITE" id="PS50067">
    <property type="entry name" value="KINESIN_MOTOR_2"/>
    <property type="match status" value="1"/>
</dbReference>
<keyword evidence="10 17" id="KW-0547">Nucleotide-binding</keyword>
<dbReference type="Pfam" id="PF00400">
    <property type="entry name" value="WD40"/>
    <property type="match status" value="6"/>
</dbReference>
<evidence type="ECO:0000256" key="17">
    <source>
        <dbReference type="PROSITE-ProRule" id="PRU00283"/>
    </source>
</evidence>
<dbReference type="InterPro" id="IPR019775">
    <property type="entry name" value="WD40_repeat_CS"/>
</dbReference>
<evidence type="ECO:0000256" key="19">
    <source>
        <dbReference type="SAM" id="MobiDB-lite"/>
    </source>
</evidence>
<keyword evidence="15" id="KW-0966">Cell projection</keyword>
<feature type="compositionally biased region" description="Acidic residues" evidence="19">
    <location>
        <begin position="596"/>
        <end position="606"/>
    </location>
</feature>
<evidence type="ECO:0000256" key="18">
    <source>
        <dbReference type="SAM" id="Coils"/>
    </source>
</evidence>
<dbReference type="Gene3D" id="2.130.10.10">
    <property type="entry name" value="YVTN repeat-like/Quinoprotein amine dehydrogenase"/>
    <property type="match status" value="2"/>
</dbReference>
<evidence type="ECO:0000256" key="16">
    <source>
        <dbReference type="PROSITE-ProRule" id="PRU00221"/>
    </source>
</evidence>
<feature type="region of interest" description="Disordered" evidence="19">
    <location>
        <begin position="1133"/>
        <end position="1153"/>
    </location>
</feature>
<dbReference type="InterPro" id="IPR001680">
    <property type="entry name" value="WD40_rpt"/>
</dbReference>
<comment type="similarity">
    <text evidence="17">Belongs to the TRAFAC class myosin-kinesin ATPase superfamily. Kinesin family.</text>
</comment>